<dbReference type="KEGG" id="mind:mvi_61480"/>
<dbReference type="Pfam" id="PF22528">
    <property type="entry name" value="PRMT_C"/>
    <property type="match status" value="1"/>
</dbReference>
<evidence type="ECO:0000259" key="4">
    <source>
        <dbReference type="Pfam" id="PF22528"/>
    </source>
</evidence>
<evidence type="ECO:0000256" key="2">
    <source>
        <dbReference type="ARBA" id="ARBA00022679"/>
    </source>
</evidence>
<dbReference type="CDD" id="cd02440">
    <property type="entry name" value="AdoMet_MTases"/>
    <property type="match status" value="1"/>
</dbReference>
<feature type="domain" description="Protein arginine N-methyltransferase" evidence="4">
    <location>
        <begin position="175"/>
        <end position="276"/>
    </location>
</feature>
<dbReference type="Gene3D" id="3.40.50.150">
    <property type="entry name" value="Vaccinia Virus protein VP39"/>
    <property type="match status" value="1"/>
</dbReference>
<dbReference type="EMBL" id="AP024146">
    <property type="protein sequence ID" value="BCM87687.1"/>
    <property type="molecule type" value="Genomic_DNA"/>
</dbReference>
<dbReference type="GO" id="GO:0042054">
    <property type="term" value="F:histone methyltransferase activity"/>
    <property type="evidence" value="ECO:0007669"/>
    <property type="project" value="TreeGrafter"/>
</dbReference>
<keyword evidence="1" id="KW-0489">Methyltransferase</keyword>
<keyword evidence="3" id="KW-0949">S-adenosyl-L-methionine</keyword>
<dbReference type="PANTHER" id="PTHR11006">
    <property type="entry name" value="PROTEIN ARGININE N-METHYLTRANSFERASE"/>
    <property type="match status" value="1"/>
</dbReference>
<dbReference type="AlphaFoldDB" id="A0A8H8X180"/>
<organism evidence="5 6">
    <name type="scientific">Methylobacterium indicum</name>
    <dbReference type="NCBI Taxonomy" id="1775910"/>
    <lineage>
        <taxon>Bacteria</taxon>
        <taxon>Pseudomonadati</taxon>
        <taxon>Pseudomonadota</taxon>
        <taxon>Alphaproteobacteria</taxon>
        <taxon>Hyphomicrobiales</taxon>
        <taxon>Methylobacteriaceae</taxon>
        <taxon>Methylobacterium</taxon>
    </lineage>
</organism>
<dbReference type="InterPro" id="IPR025799">
    <property type="entry name" value="Arg_MeTrfase"/>
</dbReference>
<accession>A0A8H8X180</accession>
<dbReference type="Gene3D" id="2.70.160.11">
    <property type="entry name" value="Hnrnp arginine n-methyltransferase1"/>
    <property type="match status" value="1"/>
</dbReference>
<dbReference type="InterPro" id="IPR029063">
    <property type="entry name" value="SAM-dependent_MTases_sf"/>
</dbReference>
<dbReference type="Proteomes" id="UP000663508">
    <property type="component" value="Plasmid pVL1_1"/>
</dbReference>
<gene>
    <name evidence="5" type="ORF">mvi_61480</name>
</gene>
<dbReference type="Pfam" id="PF06325">
    <property type="entry name" value="PrmA"/>
    <property type="match status" value="1"/>
</dbReference>
<evidence type="ECO:0000256" key="3">
    <source>
        <dbReference type="ARBA" id="ARBA00022691"/>
    </source>
</evidence>
<dbReference type="PANTHER" id="PTHR11006:SF4">
    <property type="entry name" value="PROTEIN ARGININE N-METHYLTRANSFERASE 7"/>
    <property type="match status" value="1"/>
</dbReference>
<keyword evidence="5" id="KW-0614">Plasmid</keyword>
<reference evidence="5" key="1">
    <citation type="submission" date="2020-11" db="EMBL/GenBank/DDBJ databases">
        <title>Complete genome sequence of a novel pathogenic Methylobacterium strain isolated from rice in Vietnam.</title>
        <authorList>
            <person name="Lai K."/>
            <person name="Okazaki S."/>
            <person name="Higashi K."/>
            <person name="Mori H."/>
            <person name="Toyoda A."/>
            <person name="Kurokawa K."/>
        </authorList>
    </citation>
    <scope>NUCLEOTIDE SEQUENCE</scope>
    <source>
        <strain evidence="5">VL1</strain>
        <plasmid evidence="5">pVL1_1</plasmid>
    </source>
</reference>
<keyword evidence="2" id="KW-0808">Transferase</keyword>
<proteinExistence type="predicted"/>
<dbReference type="SUPFAM" id="SSF53335">
    <property type="entry name" value="S-adenosyl-L-methionine-dependent methyltransferases"/>
    <property type="match status" value="1"/>
</dbReference>
<name>A0A8H8X180_9HYPH</name>
<geneLocation type="plasmid" evidence="5 6">
    <name>pVL1_1</name>
</geneLocation>
<protein>
    <submittedName>
        <fullName evidence="5">Ribonucleotide-diphosphate reductase subunit beta</fullName>
    </submittedName>
</protein>
<evidence type="ECO:0000313" key="5">
    <source>
        <dbReference type="EMBL" id="BCM87687.1"/>
    </source>
</evidence>
<evidence type="ECO:0000313" key="6">
    <source>
        <dbReference type="Proteomes" id="UP000663508"/>
    </source>
</evidence>
<sequence length="292" mass="33148">MAFLAQVQQKRRFPSWHFPMINDRTRNRAIFEAIAAIDLSGKTVFEIGTGAGLIAMYFVKCGARHVYTCEMDDQLYEIADQIITKNSLSDQITLVHGSSRQYIQSDAFNFSPDVIYTETLDCGVVGEGYDQIAQDILRVAREDTVILPSEIRQYGFLVDSDEIAAQNRIMDGLPFDLSSINEFSTQYYFPIHYQLYKSRTLSPVHEMRRYDYLQPTPNDASSTMTAYRTGTCHGIVSYFQAQFGTSVVSNDVRDVGHWHQAFHPFPEPVHVTTGRTYHVILRNDGAISLLNG</sequence>
<dbReference type="GO" id="GO:0016274">
    <property type="term" value="F:protein-arginine N-methyltransferase activity"/>
    <property type="evidence" value="ECO:0007669"/>
    <property type="project" value="InterPro"/>
</dbReference>
<dbReference type="InterPro" id="IPR055135">
    <property type="entry name" value="PRMT_dom"/>
</dbReference>
<evidence type="ECO:0000256" key="1">
    <source>
        <dbReference type="ARBA" id="ARBA00022603"/>
    </source>
</evidence>